<dbReference type="AlphaFoldDB" id="A0A3M0Z0Z6"/>
<comment type="caution">
    <text evidence="1">The sequence shown here is derived from an EMBL/GenBank/DDBJ whole genome shotgun (WGS) entry which is preliminary data.</text>
</comment>
<name>A0A3M0Z0Z6_9BACT</name>
<evidence type="ECO:0000313" key="1">
    <source>
        <dbReference type="EMBL" id="RMD77713.1"/>
    </source>
</evidence>
<reference evidence="1 2" key="1">
    <citation type="submission" date="2018-10" db="EMBL/GenBank/DDBJ databases">
        <title>Thermophilic Lithotrophy and Phototrophy in an Intertidal, Iron-rich, Geothermal Spring.</title>
        <authorList>
            <person name="Ward L.M."/>
            <person name="Idei A."/>
            <person name="Nakagawa M."/>
            <person name="Ueno Y."/>
            <person name="Fischer W."/>
            <person name="Mcglynn S.E."/>
        </authorList>
    </citation>
    <scope>NUCLEOTIDE SEQUENCE [LARGE SCALE GENOMIC DNA]</scope>
    <source>
        <strain evidence="1">J137</strain>
    </source>
</reference>
<protein>
    <submittedName>
        <fullName evidence="1">Uncharacterized protein</fullName>
    </submittedName>
</protein>
<sequence>MSYTKEVDELRGKLFPPNDRPNIPILIFSFENPVPTKLLEEWKNNTEKRKNEKGIGEEGREPDKFRLLMEEMCGSAPLTLIYYLLAGKTSTSRCEVTYISDISQLLLEVEQ</sequence>
<accession>A0A3M0Z0Z6</accession>
<gene>
    <name evidence="1" type="ORF">D6810_00255</name>
</gene>
<proteinExistence type="predicted"/>
<dbReference type="EMBL" id="RFKV01000007">
    <property type="protein sequence ID" value="RMD77713.1"/>
    <property type="molecule type" value="Genomic_DNA"/>
</dbReference>
<evidence type="ECO:0000313" key="2">
    <source>
        <dbReference type="Proteomes" id="UP000269410"/>
    </source>
</evidence>
<dbReference type="Proteomes" id="UP000269410">
    <property type="component" value="Unassembled WGS sequence"/>
</dbReference>
<organism evidence="1 2">
    <name type="scientific">Candidatus Dojkabacteria bacterium</name>
    <dbReference type="NCBI Taxonomy" id="2099670"/>
    <lineage>
        <taxon>Bacteria</taxon>
        <taxon>Candidatus Dojkabacteria</taxon>
    </lineage>
</organism>